<dbReference type="RefSeq" id="WP_344603630.1">
    <property type="nucleotide sequence ID" value="NZ_BAAAHE010000012.1"/>
</dbReference>
<feature type="transmembrane region" description="Helical" evidence="8">
    <location>
        <begin position="273"/>
        <end position="291"/>
    </location>
</feature>
<dbReference type="SUPFAM" id="SSF103481">
    <property type="entry name" value="Multidrug resistance efflux transporter EmrE"/>
    <property type="match status" value="2"/>
</dbReference>
<evidence type="ECO:0000256" key="5">
    <source>
        <dbReference type="ARBA" id="ARBA00022692"/>
    </source>
</evidence>
<evidence type="ECO:0000256" key="7">
    <source>
        <dbReference type="ARBA" id="ARBA00023136"/>
    </source>
</evidence>
<organism evidence="10 11">
    <name type="scientific">Sporichthya brevicatena</name>
    <dbReference type="NCBI Taxonomy" id="171442"/>
    <lineage>
        <taxon>Bacteria</taxon>
        <taxon>Bacillati</taxon>
        <taxon>Actinomycetota</taxon>
        <taxon>Actinomycetes</taxon>
        <taxon>Sporichthyales</taxon>
        <taxon>Sporichthyaceae</taxon>
        <taxon>Sporichthya</taxon>
    </lineage>
</organism>
<evidence type="ECO:0000313" key="11">
    <source>
        <dbReference type="Proteomes" id="UP001500957"/>
    </source>
</evidence>
<evidence type="ECO:0000313" key="10">
    <source>
        <dbReference type="EMBL" id="GAA0615760.1"/>
    </source>
</evidence>
<proteinExistence type="inferred from homology"/>
<keyword evidence="5 8" id="KW-0812">Transmembrane</keyword>
<dbReference type="Proteomes" id="UP001500957">
    <property type="component" value="Unassembled WGS sequence"/>
</dbReference>
<feature type="transmembrane region" description="Helical" evidence="8">
    <location>
        <begin position="76"/>
        <end position="95"/>
    </location>
</feature>
<feature type="transmembrane region" description="Helical" evidence="8">
    <location>
        <begin position="37"/>
        <end position="56"/>
    </location>
</feature>
<feature type="transmembrane region" description="Helical" evidence="8">
    <location>
        <begin position="155"/>
        <end position="170"/>
    </location>
</feature>
<gene>
    <name evidence="10" type="primary">rarD</name>
    <name evidence="10" type="ORF">GCM10009547_17160</name>
</gene>
<feature type="transmembrane region" description="Helical" evidence="8">
    <location>
        <begin position="216"/>
        <end position="235"/>
    </location>
</feature>
<evidence type="ECO:0000256" key="2">
    <source>
        <dbReference type="ARBA" id="ARBA00007362"/>
    </source>
</evidence>
<dbReference type="InterPro" id="IPR000620">
    <property type="entry name" value="EamA_dom"/>
</dbReference>
<dbReference type="InterPro" id="IPR037185">
    <property type="entry name" value="EmrE-like"/>
</dbReference>
<keyword evidence="7 8" id="KW-0472">Membrane</keyword>
<comment type="caution">
    <text evidence="10">The sequence shown here is derived from an EMBL/GenBank/DDBJ whole genome shotgun (WGS) entry which is preliminary data.</text>
</comment>
<keyword evidence="11" id="KW-1185">Reference proteome</keyword>
<feature type="transmembrane region" description="Helical" evidence="8">
    <location>
        <begin position="107"/>
        <end position="125"/>
    </location>
</feature>
<evidence type="ECO:0000259" key="9">
    <source>
        <dbReference type="Pfam" id="PF00892"/>
    </source>
</evidence>
<accession>A0ABN1GPG3</accession>
<keyword evidence="4" id="KW-1003">Cell membrane</keyword>
<dbReference type="NCBIfam" id="TIGR00688">
    <property type="entry name" value="rarD"/>
    <property type="match status" value="1"/>
</dbReference>
<feature type="transmembrane region" description="Helical" evidence="8">
    <location>
        <begin position="182"/>
        <end position="204"/>
    </location>
</feature>
<name>A0ABN1GPG3_9ACTN</name>
<reference evidence="10 11" key="1">
    <citation type="journal article" date="2019" name="Int. J. Syst. Evol. Microbiol.">
        <title>The Global Catalogue of Microorganisms (GCM) 10K type strain sequencing project: providing services to taxonomists for standard genome sequencing and annotation.</title>
        <authorList>
            <consortium name="The Broad Institute Genomics Platform"/>
            <consortium name="The Broad Institute Genome Sequencing Center for Infectious Disease"/>
            <person name="Wu L."/>
            <person name="Ma J."/>
        </authorList>
    </citation>
    <scope>NUCLEOTIDE SEQUENCE [LARGE SCALE GENOMIC DNA]</scope>
    <source>
        <strain evidence="10 11">JCM 10671</strain>
    </source>
</reference>
<feature type="transmembrane region" description="Helical" evidence="8">
    <location>
        <begin position="242"/>
        <end position="261"/>
    </location>
</feature>
<evidence type="ECO:0000256" key="1">
    <source>
        <dbReference type="ARBA" id="ARBA00004651"/>
    </source>
</evidence>
<dbReference type="Pfam" id="PF00892">
    <property type="entry name" value="EamA"/>
    <property type="match status" value="1"/>
</dbReference>
<evidence type="ECO:0000256" key="3">
    <source>
        <dbReference type="ARBA" id="ARBA00022448"/>
    </source>
</evidence>
<dbReference type="EMBL" id="BAAAHE010000012">
    <property type="protein sequence ID" value="GAA0615760.1"/>
    <property type="molecule type" value="Genomic_DNA"/>
</dbReference>
<feature type="transmembrane region" description="Helical" evidence="8">
    <location>
        <begin position="132"/>
        <end position="149"/>
    </location>
</feature>
<keyword evidence="3" id="KW-0813">Transport</keyword>
<keyword evidence="6 8" id="KW-1133">Transmembrane helix</keyword>
<sequence length="307" mass="32903">MTVDRRGLIFGVWAYVLWGLLPLYWPHLEPAGAPEVLAHRVVWSVVFSALLIWVLARRGGAAGRNLRGLLQDRRRLRLLAVAGVLIGGNWLVYIWAVNSDHIVETALGYYINPLVTIGVAVVVLGERLRAPQWAAIGIAATGLVVLTVGYGRLPWIGLILAFSFAAYSLIKKTISVGAVEGLTVETVVLLPPALIFLAVITSTGDAEFGHAGTGHALLMACAGIATLAPLLLFAGAASRVPLTTLGMLQYLAPTLQFGIGVLINDEPLPPERLAGFVLVWVALVVLTVDGVHNQRRRTLRLTTEPAV</sequence>
<feature type="domain" description="EamA" evidence="9">
    <location>
        <begin position="6"/>
        <end position="147"/>
    </location>
</feature>
<evidence type="ECO:0000256" key="6">
    <source>
        <dbReference type="ARBA" id="ARBA00022989"/>
    </source>
</evidence>
<comment type="subcellular location">
    <subcellularLocation>
        <location evidence="1">Cell membrane</location>
        <topology evidence="1">Multi-pass membrane protein</topology>
    </subcellularLocation>
</comment>
<evidence type="ECO:0000256" key="8">
    <source>
        <dbReference type="SAM" id="Phobius"/>
    </source>
</evidence>
<evidence type="ECO:0000256" key="4">
    <source>
        <dbReference type="ARBA" id="ARBA00022475"/>
    </source>
</evidence>
<dbReference type="PANTHER" id="PTHR22911:SF137">
    <property type="entry name" value="SOLUTE CARRIER FAMILY 35 MEMBER G2-RELATED"/>
    <property type="match status" value="1"/>
</dbReference>
<dbReference type="PANTHER" id="PTHR22911">
    <property type="entry name" value="ACYL-MALONYL CONDENSING ENZYME-RELATED"/>
    <property type="match status" value="1"/>
</dbReference>
<feature type="transmembrane region" description="Helical" evidence="8">
    <location>
        <begin position="7"/>
        <end position="25"/>
    </location>
</feature>
<protein>
    <submittedName>
        <fullName evidence="10">EamA family transporter RarD</fullName>
    </submittedName>
</protein>
<comment type="similarity">
    <text evidence="2">Belongs to the EamA transporter family.</text>
</comment>
<dbReference type="InterPro" id="IPR004626">
    <property type="entry name" value="RarD"/>
</dbReference>